<dbReference type="EC" id="1.5.1.2" evidence="4"/>
<dbReference type="GO" id="GO:0004735">
    <property type="term" value="F:pyrroline-5-carboxylate reductase activity"/>
    <property type="evidence" value="ECO:0007669"/>
    <property type="project" value="UniProtKB-EC"/>
</dbReference>
<feature type="domain" description="Pyrroline-5-carboxylate reductase catalytic N-terminal" evidence="6">
    <location>
        <begin position="68"/>
        <end position="145"/>
    </location>
</feature>
<accession>A0A8H3IEZ3</accession>
<dbReference type="UniPathway" id="UPA00098">
    <property type="reaction ID" value="UER00361"/>
</dbReference>
<dbReference type="OrthoDB" id="10263291at2759"/>
<dbReference type="AlphaFoldDB" id="A0A8H3IEZ3"/>
<proteinExistence type="inferred from homology"/>
<keyword evidence="2 4" id="KW-0521">NADP</keyword>
<reference evidence="8" key="1">
    <citation type="submission" date="2021-03" db="EMBL/GenBank/DDBJ databases">
        <authorList>
            <person name="Tagirdzhanova G."/>
        </authorList>
    </citation>
    <scope>NUCLEOTIDE SEQUENCE</scope>
</reference>
<dbReference type="PANTHER" id="PTHR11645">
    <property type="entry name" value="PYRROLINE-5-CARBOXYLATE REDUCTASE"/>
    <property type="match status" value="1"/>
</dbReference>
<comment type="pathway">
    <text evidence="4">Amino-acid biosynthesis; L-proline biosynthesis; L-proline from L-glutamate 5-semialdehyde: step 1/1.</text>
</comment>
<feature type="domain" description="Pyrroline-5-carboxylate reductase dimerisation" evidence="7">
    <location>
        <begin position="226"/>
        <end position="325"/>
    </location>
</feature>
<evidence type="ECO:0000256" key="4">
    <source>
        <dbReference type="RuleBase" id="RU003903"/>
    </source>
</evidence>
<dbReference type="HAMAP" id="MF_01925">
    <property type="entry name" value="P5C_reductase"/>
    <property type="match status" value="1"/>
</dbReference>
<keyword evidence="9" id="KW-1185">Reference proteome</keyword>
<keyword evidence="4" id="KW-0028">Amino-acid biosynthesis</keyword>
<dbReference type="GO" id="GO:0055129">
    <property type="term" value="P:L-proline biosynthetic process"/>
    <property type="evidence" value="ECO:0007669"/>
    <property type="project" value="UniProtKB-UniPathway"/>
</dbReference>
<dbReference type="PANTHER" id="PTHR11645:SF0">
    <property type="entry name" value="PYRROLINE-5-CARBOXYLATE REDUCTASE 3"/>
    <property type="match status" value="1"/>
</dbReference>
<evidence type="ECO:0000313" key="8">
    <source>
        <dbReference type="EMBL" id="CAF9911229.1"/>
    </source>
</evidence>
<keyword evidence="4" id="KW-0641">Proline biosynthesis</keyword>
<comment type="similarity">
    <text evidence="1 4">Belongs to the pyrroline-5-carboxylate reductase family.</text>
</comment>
<organism evidence="8 9">
    <name type="scientific">Alectoria fallacina</name>
    <dbReference type="NCBI Taxonomy" id="1903189"/>
    <lineage>
        <taxon>Eukaryota</taxon>
        <taxon>Fungi</taxon>
        <taxon>Dikarya</taxon>
        <taxon>Ascomycota</taxon>
        <taxon>Pezizomycotina</taxon>
        <taxon>Lecanoromycetes</taxon>
        <taxon>OSLEUM clade</taxon>
        <taxon>Lecanoromycetidae</taxon>
        <taxon>Lecanorales</taxon>
        <taxon>Lecanorineae</taxon>
        <taxon>Parmeliaceae</taxon>
        <taxon>Alectoria</taxon>
    </lineage>
</organism>
<dbReference type="Proteomes" id="UP000664203">
    <property type="component" value="Unassembled WGS sequence"/>
</dbReference>
<evidence type="ECO:0000256" key="2">
    <source>
        <dbReference type="ARBA" id="ARBA00022857"/>
    </source>
</evidence>
<comment type="catalytic activity">
    <reaction evidence="4">
        <text>L-proline + NADP(+) = (S)-1-pyrroline-5-carboxylate + NADPH + 2 H(+)</text>
        <dbReference type="Rhea" id="RHEA:14109"/>
        <dbReference type="ChEBI" id="CHEBI:15378"/>
        <dbReference type="ChEBI" id="CHEBI:17388"/>
        <dbReference type="ChEBI" id="CHEBI:57783"/>
        <dbReference type="ChEBI" id="CHEBI:58349"/>
        <dbReference type="ChEBI" id="CHEBI:60039"/>
        <dbReference type="EC" id="1.5.1.2"/>
    </reaction>
</comment>
<dbReference type="InterPro" id="IPR053790">
    <property type="entry name" value="P5CR-like_CS"/>
</dbReference>
<dbReference type="PROSITE" id="PS00521">
    <property type="entry name" value="P5CR"/>
    <property type="match status" value="1"/>
</dbReference>
<keyword evidence="3 4" id="KW-0560">Oxidoreductase</keyword>
<dbReference type="Gene3D" id="3.40.50.720">
    <property type="entry name" value="NAD(P)-binding Rossmann-like Domain"/>
    <property type="match status" value="1"/>
</dbReference>
<evidence type="ECO:0000256" key="5">
    <source>
        <dbReference type="SAM" id="MobiDB-lite"/>
    </source>
</evidence>
<dbReference type="InterPro" id="IPR000304">
    <property type="entry name" value="Pyrroline-COOH_reductase"/>
</dbReference>
<name>A0A8H3IEZ3_9LECA</name>
<evidence type="ECO:0000259" key="6">
    <source>
        <dbReference type="Pfam" id="PF03807"/>
    </source>
</evidence>
<dbReference type="Pfam" id="PF14748">
    <property type="entry name" value="P5CR_dimer"/>
    <property type="match status" value="1"/>
</dbReference>
<dbReference type="SUPFAM" id="SSF51735">
    <property type="entry name" value="NAD(P)-binding Rossmann-fold domains"/>
    <property type="match status" value="1"/>
</dbReference>
<dbReference type="InterPro" id="IPR036291">
    <property type="entry name" value="NAD(P)-bd_dom_sf"/>
</dbReference>
<evidence type="ECO:0000313" key="9">
    <source>
        <dbReference type="Proteomes" id="UP000664203"/>
    </source>
</evidence>
<dbReference type="EMBL" id="CAJPDR010000047">
    <property type="protein sequence ID" value="CAF9911229.1"/>
    <property type="molecule type" value="Genomic_DNA"/>
</dbReference>
<feature type="region of interest" description="Disordered" evidence="5">
    <location>
        <begin position="47"/>
        <end position="67"/>
    </location>
</feature>
<dbReference type="SUPFAM" id="SSF48179">
    <property type="entry name" value="6-phosphogluconate dehydrogenase C-terminal domain-like"/>
    <property type="match status" value="1"/>
</dbReference>
<feature type="compositionally biased region" description="Polar residues" evidence="5">
    <location>
        <begin position="47"/>
        <end position="60"/>
    </location>
</feature>
<dbReference type="NCBIfam" id="TIGR00112">
    <property type="entry name" value="proC"/>
    <property type="match status" value="1"/>
</dbReference>
<dbReference type="Pfam" id="PF03807">
    <property type="entry name" value="F420_oxidored"/>
    <property type="match status" value="1"/>
</dbReference>
<sequence>MSSNEIQADSYLAPGEKKCNDGTLTVLGCGTLGIAILSGILSSLSEQTPARSTNGTTTPSEELPPRTPSRFVACVTRHTSAKRIDTELSHLTSALMILQNDNVKGVREADVVLLACKPYNLSAVLQEVGMREALAGKLLISILAGVPVCQIEDTIYGEGSNKSLPADPAIDGRCRIVRVMPNTASLIRESMTVIAMSNPPLPQSLDALVSWMFTRIGRVVHLPPASMDASTALCGSGPAFFALVLEAMADGAVAMGLPRAEAQLMAAQTMKGTAGLVLSGEHPAMVREKVSTPGGCTIGGLLVLEEGSLRGTVARSVREATVVAGQLGKGMQGVNGTRF</sequence>
<evidence type="ECO:0000256" key="1">
    <source>
        <dbReference type="ARBA" id="ARBA00005525"/>
    </source>
</evidence>
<protein>
    <recommendedName>
        <fullName evidence="4">Pyrroline-5-carboxylate reductase</fullName>
        <ecNumber evidence="4">1.5.1.2</ecNumber>
    </recommendedName>
</protein>
<dbReference type="InterPro" id="IPR008927">
    <property type="entry name" value="6-PGluconate_DH-like_C_sf"/>
</dbReference>
<gene>
    <name evidence="8" type="primary">PRO3_1</name>
    <name evidence="8" type="ORF">ALECFALPRED_007207</name>
</gene>
<dbReference type="Gene3D" id="1.10.3730.10">
    <property type="entry name" value="ProC C-terminal domain-like"/>
    <property type="match status" value="1"/>
</dbReference>
<evidence type="ECO:0000256" key="3">
    <source>
        <dbReference type="ARBA" id="ARBA00023002"/>
    </source>
</evidence>
<dbReference type="InterPro" id="IPR028939">
    <property type="entry name" value="P5C_Rdtase_cat_N"/>
</dbReference>
<comment type="caution">
    <text evidence="8">The sequence shown here is derived from an EMBL/GenBank/DDBJ whole genome shotgun (WGS) entry which is preliminary data.</text>
</comment>
<dbReference type="InterPro" id="IPR029036">
    <property type="entry name" value="P5CR_dimer"/>
</dbReference>
<dbReference type="FunFam" id="1.10.3730.10:FF:000001">
    <property type="entry name" value="Pyrroline-5-carboxylate reductase"/>
    <property type="match status" value="1"/>
</dbReference>
<evidence type="ECO:0000259" key="7">
    <source>
        <dbReference type="Pfam" id="PF14748"/>
    </source>
</evidence>